<organism evidence="3 4">
    <name type="scientific">Microbacterium esteraromaticum</name>
    <dbReference type="NCBI Taxonomy" id="57043"/>
    <lineage>
        <taxon>Bacteria</taxon>
        <taxon>Bacillati</taxon>
        <taxon>Actinomycetota</taxon>
        <taxon>Actinomycetes</taxon>
        <taxon>Micrococcales</taxon>
        <taxon>Microbacteriaceae</taxon>
        <taxon>Microbacterium</taxon>
    </lineage>
</organism>
<dbReference type="SUPFAM" id="SSF52540">
    <property type="entry name" value="P-loop containing nucleoside triphosphate hydrolases"/>
    <property type="match status" value="1"/>
</dbReference>
<comment type="caution">
    <text evidence="3">The sequence shown here is derived from an EMBL/GenBank/DDBJ whole genome shotgun (WGS) entry which is preliminary data.</text>
</comment>
<evidence type="ECO:0000313" key="4">
    <source>
        <dbReference type="Proteomes" id="UP000664385"/>
    </source>
</evidence>
<gene>
    <name evidence="3" type="ORF">JF543_05410</name>
</gene>
<dbReference type="Gene3D" id="3.40.50.300">
    <property type="entry name" value="P-loop containing nucleotide triphosphate hydrolases"/>
    <property type="match status" value="1"/>
</dbReference>
<accession>A0A939DWM8</accession>
<evidence type="ECO:0000313" key="3">
    <source>
        <dbReference type="EMBL" id="MBN8205393.1"/>
    </source>
</evidence>
<evidence type="ECO:0000256" key="1">
    <source>
        <dbReference type="SAM" id="MobiDB-lite"/>
    </source>
</evidence>
<reference evidence="3" key="1">
    <citation type="submission" date="2020-12" db="EMBL/GenBank/DDBJ databases">
        <title>PHA producing bacteria isolated from mangrove.</title>
        <authorList>
            <person name="Zheng W."/>
            <person name="Yu S."/>
            <person name="Huang Y."/>
        </authorList>
    </citation>
    <scope>NUCLEOTIDE SEQUENCE</scope>
    <source>
        <strain evidence="3">GN8-5</strain>
    </source>
</reference>
<dbReference type="InterPro" id="IPR006073">
    <property type="entry name" value="GTP-bd"/>
</dbReference>
<dbReference type="GO" id="GO:0005525">
    <property type="term" value="F:GTP binding"/>
    <property type="evidence" value="ECO:0007669"/>
    <property type="project" value="InterPro"/>
</dbReference>
<feature type="domain" description="G" evidence="2">
    <location>
        <begin position="51"/>
        <end position="184"/>
    </location>
</feature>
<dbReference type="Pfam" id="PF01926">
    <property type="entry name" value="MMR_HSR1"/>
    <property type="match status" value="1"/>
</dbReference>
<dbReference type="InterPro" id="IPR027417">
    <property type="entry name" value="P-loop_NTPase"/>
</dbReference>
<feature type="region of interest" description="Disordered" evidence="1">
    <location>
        <begin position="506"/>
        <end position="551"/>
    </location>
</feature>
<dbReference type="Proteomes" id="UP000664385">
    <property type="component" value="Unassembled WGS sequence"/>
</dbReference>
<protein>
    <submittedName>
        <fullName evidence="3">50S ribosome-binding GTPase</fullName>
    </submittedName>
</protein>
<proteinExistence type="predicted"/>
<evidence type="ECO:0000259" key="2">
    <source>
        <dbReference type="Pfam" id="PF01926"/>
    </source>
</evidence>
<dbReference type="RefSeq" id="WP_206823031.1">
    <property type="nucleotide sequence ID" value="NZ_JAEMWU010000001.1"/>
</dbReference>
<name>A0A939DWM8_9MICO</name>
<sequence>MIATAAEPVTDDVIADTEELLRTSRIVYQGDREATALIDQLEVRLHEPLRLALAGIVKAGKSTLLNALLGERIAATDTAECTRIVTWYRYSSTPVITVHLRDGRTERMPIRRDQGLLVFDLGGRTAEDIDWIDVGWPLDGLESLILIDTPGIASLSGDTSARTARFLTPEDSPSAADAVVYLMRHLHGSDVRFLEAFRDTAAGAAQSVCAVAVLSRTDEIGSGRIDSLLSARRVAARYERDGALSALALGVVPVAGLLAEGARTLRESEFIALRTLAGLERDERERLLVSADRFTRPSDATGLSVTVREELLARFGIFGVRLATAIIRGGVTTSSELSDALVQQSGLIELQQFVYTQFQPRSETLKARGVVLQLQALVQRAPRPGTDRIRSGIERFTASAHVLRELALLAEARSTGLPLGEAEAADAARILGAGGVTASDRLALPADATPVDIGERAFSEMDRWRALAASPLVERNAAAVYEAVLRTLAGIVSELGLARALRPAAHIEPASGPGDGAGHDAGQQSQSDKRGLRRKKRLKWFPFGAQRDPLG</sequence>
<dbReference type="EMBL" id="JAEMWU010000001">
    <property type="protein sequence ID" value="MBN8205393.1"/>
    <property type="molecule type" value="Genomic_DNA"/>
</dbReference>
<dbReference type="AlphaFoldDB" id="A0A939DWM8"/>